<accession>A0ABN7SEK7</accession>
<dbReference type="Pfam" id="PF18474">
    <property type="entry name" value="DUF5614"/>
    <property type="match status" value="1"/>
</dbReference>
<gene>
    <name evidence="2" type="ORF">OKIOD_LOCUS7379</name>
</gene>
<dbReference type="Proteomes" id="UP001158576">
    <property type="component" value="Chromosome XSR"/>
</dbReference>
<evidence type="ECO:0000313" key="3">
    <source>
        <dbReference type="Proteomes" id="UP001158576"/>
    </source>
</evidence>
<evidence type="ECO:0000313" key="2">
    <source>
        <dbReference type="EMBL" id="CAG5098610.1"/>
    </source>
</evidence>
<dbReference type="PANTHER" id="PTHR13379:SF0">
    <property type="entry name" value="UPF0415 PROTEIN C7ORF25"/>
    <property type="match status" value="1"/>
</dbReference>
<dbReference type="PANTHER" id="PTHR13379">
    <property type="entry name" value="UNCHARACTERIZED DUF1308"/>
    <property type="match status" value="1"/>
</dbReference>
<reference evidence="2 3" key="1">
    <citation type="submission" date="2021-04" db="EMBL/GenBank/DDBJ databases">
        <authorList>
            <person name="Bliznina A."/>
        </authorList>
    </citation>
    <scope>NUCLEOTIDE SEQUENCE [LARGE SCALE GENOMIC DNA]</scope>
</reference>
<protein>
    <submittedName>
        <fullName evidence="2">Oidioi.mRNA.OKI2018_I69.XSR.g15821.t1.cds</fullName>
    </submittedName>
</protein>
<dbReference type="InterPro" id="IPR041076">
    <property type="entry name" value="DUF5614"/>
</dbReference>
<name>A0ABN7SEK7_OIKDI</name>
<dbReference type="EMBL" id="OU015569">
    <property type="protein sequence ID" value="CAG5098610.1"/>
    <property type="molecule type" value="Genomic_DNA"/>
</dbReference>
<evidence type="ECO:0000259" key="1">
    <source>
        <dbReference type="Pfam" id="PF18474"/>
    </source>
</evidence>
<organism evidence="2 3">
    <name type="scientific">Oikopleura dioica</name>
    <name type="common">Tunicate</name>
    <dbReference type="NCBI Taxonomy" id="34765"/>
    <lineage>
        <taxon>Eukaryota</taxon>
        <taxon>Metazoa</taxon>
        <taxon>Chordata</taxon>
        <taxon>Tunicata</taxon>
        <taxon>Appendicularia</taxon>
        <taxon>Copelata</taxon>
        <taxon>Oikopleuridae</taxon>
        <taxon>Oikopleura</taxon>
    </lineage>
</organism>
<proteinExistence type="predicted"/>
<feature type="domain" description="DUF5614" evidence="1">
    <location>
        <begin position="41"/>
        <end position="169"/>
    </location>
</feature>
<sequence length="241" mass="27793">MSVDQELLDHVEKGCRLLENVRENLCHIEGSKKFENKVHSEVKFLRSLIEAIYELAMKRIEDVTKIFYSAKLGDGEKIQIDIVTSSSWIKSCSRKGKALIQKYMDGEDIIVATARKMLMGANVNHEFLPPKIEFYFHDVVPLKIKKKLEQYGILVYGDVEPFLEFEIADESSDEDSFEEMLPRQSSLKVNLDTCTMITLVSNLSNGFANYEFRCEESKFLIHLDQMAIDEREKRVLPEIIG</sequence>
<keyword evidence="3" id="KW-1185">Reference proteome</keyword>